<name>A0AAU8AN59_9RHOB</name>
<sequence>MTIERGNSHNLGSGALVKKHLMIAIDWYGPYSLSEAYEAARTSFEPALYLCIGKRKYQRKKALQYVGIGKNVSTRIKENHHKLKHVSREREIWLGEIGTAEPSGKKMKATPATLDYAEWAYARFFDLPLNEKKTTGLPDRSFSVLNRWWMTDFETARKRRPHGDWPDLIDYPDYDLPARKVWFGRQQQELIHAPDYQRPGNPPLRGLNAPAVEDLSTEDKVLTFR</sequence>
<reference evidence="1" key="1">
    <citation type="submission" date="2023-02" db="EMBL/GenBank/DDBJ databases">
        <title>Description and genomic characterization of Salipiger bruguierae sp. nov., isolated from the sediment of mangrove plant Bruguiera sexangula.</title>
        <authorList>
            <person name="Long M."/>
        </authorList>
    </citation>
    <scope>NUCLEOTIDE SEQUENCE</scope>
    <source>
        <strain evidence="1">H15</strain>
    </source>
</reference>
<accession>A0AAU8AN59</accession>
<dbReference type="AlphaFoldDB" id="A0AAU8AN59"/>
<evidence type="ECO:0008006" key="2">
    <source>
        <dbReference type="Google" id="ProtNLM"/>
    </source>
</evidence>
<proteinExistence type="predicted"/>
<evidence type="ECO:0000313" key="1">
    <source>
        <dbReference type="EMBL" id="XCC96449.1"/>
    </source>
</evidence>
<gene>
    <name evidence="1" type="ORF">PVT71_17370</name>
</gene>
<dbReference type="RefSeq" id="WP_353475323.1">
    <property type="nucleotide sequence ID" value="NZ_CP123385.1"/>
</dbReference>
<dbReference type="EMBL" id="CP123385">
    <property type="protein sequence ID" value="XCC96449.1"/>
    <property type="molecule type" value="Genomic_DNA"/>
</dbReference>
<protein>
    <recommendedName>
        <fullName evidence="2">GIY-YIG nuclease family protein</fullName>
    </recommendedName>
</protein>
<organism evidence="1">
    <name type="scientific">Alloyangia sp. H15</name>
    <dbReference type="NCBI Taxonomy" id="3029062"/>
    <lineage>
        <taxon>Bacteria</taxon>
        <taxon>Pseudomonadati</taxon>
        <taxon>Pseudomonadota</taxon>
        <taxon>Alphaproteobacteria</taxon>
        <taxon>Rhodobacterales</taxon>
        <taxon>Roseobacteraceae</taxon>
        <taxon>Alloyangia</taxon>
    </lineage>
</organism>